<protein>
    <submittedName>
        <fullName evidence="7">S locus-related glycoprotein 1 binding pollen coat protein</fullName>
    </submittedName>
</protein>
<name>A0A4D6LBB3_VIGUN</name>
<evidence type="ECO:0000256" key="2">
    <source>
        <dbReference type="ARBA" id="ARBA00022529"/>
    </source>
</evidence>
<proteinExistence type="inferred from homology"/>
<keyword evidence="3" id="KW-0295">Fungicide</keyword>
<keyword evidence="7" id="KW-0167">Capsid protein</keyword>
<evidence type="ECO:0000256" key="1">
    <source>
        <dbReference type="ARBA" id="ARBA00006722"/>
    </source>
</evidence>
<feature type="chain" id="PRO_5020037282" evidence="6">
    <location>
        <begin position="19"/>
        <end position="85"/>
    </location>
</feature>
<keyword evidence="2" id="KW-0929">Antimicrobial</keyword>
<dbReference type="EMBL" id="CP039347">
    <property type="protein sequence ID" value="QCD85819.1"/>
    <property type="molecule type" value="Genomic_DNA"/>
</dbReference>
<keyword evidence="8" id="KW-1185">Reference proteome</keyword>
<evidence type="ECO:0000256" key="3">
    <source>
        <dbReference type="ARBA" id="ARBA00022577"/>
    </source>
</evidence>
<keyword evidence="4" id="KW-0611">Plant defense</keyword>
<accession>A0A4D6LBB3</accession>
<dbReference type="Pfam" id="PF07333">
    <property type="entry name" value="SLR1-BP"/>
    <property type="match status" value="1"/>
</dbReference>
<keyword evidence="7" id="KW-0946">Virion</keyword>
<comment type="similarity">
    <text evidence="1">Belongs to the DEFL family.</text>
</comment>
<gene>
    <name evidence="7" type="ORF">DEO72_LG3g340</name>
</gene>
<reference evidence="7 8" key="1">
    <citation type="submission" date="2019-04" db="EMBL/GenBank/DDBJ databases">
        <title>An improved genome assembly and genetic linkage map for asparagus bean, Vigna unguiculata ssp. sesquipedialis.</title>
        <authorList>
            <person name="Xia Q."/>
            <person name="Zhang R."/>
            <person name="Dong Y."/>
        </authorList>
    </citation>
    <scope>NUCLEOTIDE SEQUENCE [LARGE SCALE GENOMIC DNA]</scope>
    <source>
        <tissue evidence="7">Leaf</tissue>
    </source>
</reference>
<evidence type="ECO:0000256" key="4">
    <source>
        <dbReference type="ARBA" id="ARBA00022821"/>
    </source>
</evidence>
<evidence type="ECO:0000313" key="8">
    <source>
        <dbReference type="Proteomes" id="UP000501690"/>
    </source>
</evidence>
<evidence type="ECO:0000256" key="5">
    <source>
        <dbReference type="ARBA" id="ARBA00023157"/>
    </source>
</evidence>
<dbReference type="AlphaFoldDB" id="A0A4D6LBB3"/>
<keyword evidence="6" id="KW-0732">Signal</keyword>
<dbReference type="GO" id="GO:0031640">
    <property type="term" value="P:killing of cells of another organism"/>
    <property type="evidence" value="ECO:0007669"/>
    <property type="project" value="UniProtKB-KW"/>
</dbReference>
<dbReference type="Proteomes" id="UP000501690">
    <property type="component" value="Linkage Group LG3"/>
</dbReference>
<feature type="signal peptide" evidence="6">
    <location>
        <begin position="1"/>
        <end position="18"/>
    </location>
</feature>
<dbReference type="InterPro" id="IPR010851">
    <property type="entry name" value="DEFL"/>
</dbReference>
<evidence type="ECO:0000313" key="7">
    <source>
        <dbReference type="EMBL" id="QCD85819.1"/>
    </source>
</evidence>
<sequence>MKMNSMSLVVMFVLVVASIEMEKEGPLRMAEGRHLCTEILYRDPDCDNFKCHRQCDQKHPPATEGGGKCDQGGICICTYYCSSSP</sequence>
<organism evidence="7 8">
    <name type="scientific">Vigna unguiculata</name>
    <name type="common">Cowpea</name>
    <dbReference type="NCBI Taxonomy" id="3917"/>
    <lineage>
        <taxon>Eukaryota</taxon>
        <taxon>Viridiplantae</taxon>
        <taxon>Streptophyta</taxon>
        <taxon>Embryophyta</taxon>
        <taxon>Tracheophyta</taxon>
        <taxon>Spermatophyta</taxon>
        <taxon>Magnoliopsida</taxon>
        <taxon>eudicotyledons</taxon>
        <taxon>Gunneridae</taxon>
        <taxon>Pentapetalae</taxon>
        <taxon>rosids</taxon>
        <taxon>fabids</taxon>
        <taxon>Fabales</taxon>
        <taxon>Fabaceae</taxon>
        <taxon>Papilionoideae</taxon>
        <taxon>50 kb inversion clade</taxon>
        <taxon>NPAAA clade</taxon>
        <taxon>indigoferoid/millettioid clade</taxon>
        <taxon>Phaseoleae</taxon>
        <taxon>Vigna</taxon>
    </lineage>
</organism>
<dbReference type="PANTHER" id="PTHR33830">
    <property type="entry name" value="DEFENSIN-LIKE PROTEIN 184-RELATED"/>
    <property type="match status" value="1"/>
</dbReference>
<evidence type="ECO:0000256" key="6">
    <source>
        <dbReference type="SAM" id="SignalP"/>
    </source>
</evidence>
<keyword evidence="5" id="KW-1015">Disulfide bond</keyword>
<dbReference type="GO" id="GO:0050832">
    <property type="term" value="P:defense response to fungus"/>
    <property type="evidence" value="ECO:0007669"/>
    <property type="project" value="UniProtKB-KW"/>
</dbReference>